<sequence>MRNRILLMALYSVSLFTLASVVGLSVPAWLLLLIAAIPGVFRRIPPLLRFAIEVAVVTFMIVAVAKFWGVALIVIMAIAALSIARAQRPSADRAILGSVPIIVVASFINPRVTWVFLLLAAIAIVALVTSQDAEKQMEPQRLRLAMSIAVVAGLGAAAAGLIIHLMPWQTVLATTFSVIAYPFIAVFSRIHLSARPTTNRSLRSAFEAHHLPSKVVTHIPVILTSALVVGALIVLTLSLYAAYRYWARNEDNLDPVGSDRGIVREDLSDEVPDFYRPLRRRLKPVRTLVARRLRQSRHLQKERAPSETLREWMARSQPNVGDEVSKVYEDIRYGDADDTIAKRDQVRARWPHP</sequence>
<name>A0A2T2WMQ1_9FIRM</name>
<feature type="transmembrane region" description="Helical" evidence="1">
    <location>
        <begin position="171"/>
        <end position="194"/>
    </location>
</feature>
<feature type="transmembrane region" description="Helical" evidence="1">
    <location>
        <begin position="91"/>
        <end position="108"/>
    </location>
</feature>
<accession>A0A2T2WMQ1</accession>
<keyword evidence="1" id="KW-0472">Membrane</keyword>
<organism evidence="2 3">
    <name type="scientific">Sulfobacillus acidophilus</name>
    <dbReference type="NCBI Taxonomy" id="53633"/>
    <lineage>
        <taxon>Bacteria</taxon>
        <taxon>Bacillati</taxon>
        <taxon>Bacillota</taxon>
        <taxon>Clostridia</taxon>
        <taxon>Eubacteriales</taxon>
        <taxon>Clostridiales Family XVII. Incertae Sedis</taxon>
        <taxon>Sulfobacillus</taxon>
    </lineage>
</organism>
<keyword evidence="1" id="KW-0812">Transmembrane</keyword>
<evidence type="ECO:0000313" key="2">
    <source>
        <dbReference type="EMBL" id="PSR23514.1"/>
    </source>
</evidence>
<proteinExistence type="predicted"/>
<evidence type="ECO:0000313" key="3">
    <source>
        <dbReference type="Proteomes" id="UP000241848"/>
    </source>
</evidence>
<evidence type="ECO:0000256" key="1">
    <source>
        <dbReference type="SAM" id="Phobius"/>
    </source>
</evidence>
<feature type="transmembrane region" description="Helical" evidence="1">
    <location>
        <begin position="142"/>
        <end position="165"/>
    </location>
</feature>
<gene>
    <name evidence="2" type="ORF">C7B45_02960</name>
</gene>
<protein>
    <recommendedName>
        <fullName evidence="4">DUF4129 domain-containing protein</fullName>
    </recommendedName>
</protein>
<dbReference type="EMBL" id="PXYV01000005">
    <property type="protein sequence ID" value="PSR23514.1"/>
    <property type="molecule type" value="Genomic_DNA"/>
</dbReference>
<feature type="transmembrane region" description="Helical" evidence="1">
    <location>
        <begin position="114"/>
        <end position="130"/>
    </location>
</feature>
<feature type="transmembrane region" description="Helical" evidence="1">
    <location>
        <begin position="215"/>
        <end position="243"/>
    </location>
</feature>
<dbReference type="Proteomes" id="UP000241848">
    <property type="component" value="Unassembled WGS sequence"/>
</dbReference>
<evidence type="ECO:0008006" key="4">
    <source>
        <dbReference type="Google" id="ProtNLM"/>
    </source>
</evidence>
<dbReference type="AlphaFoldDB" id="A0A2T2WMQ1"/>
<feature type="transmembrane region" description="Helical" evidence="1">
    <location>
        <begin position="57"/>
        <end position="84"/>
    </location>
</feature>
<keyword evidence="1" id="KW-1133">Transmembrane helix</keyword>
<feature type="transmembrane region" description="Helical" evidence="1">
    <location>
        <begin position="12"/>
        <end position="37"/>
    </location>
</feature>
<comment type="caution">
    <text evidence="2">The sequence shown here is derived from an EMBL/GenBank/DDBJ whole genome shotgun (WGS) entry which is preliminary data.</text>
</comment>
<reference evidence="2 3" key="1">
    <citation type="journal article" date="2014" name="BMC Genomics">
        <title>Comparison of environmental and isolate Sulfobacillus genomes reveals diverse carbon, sulfur, nitrogen, and hydrogen metabolisms.</title>
        <authorList>
            <person name="Justice N.B."/>
            <person name="Norman A."/>
            <person name="Brown C.T."/>
            <person name="Singh A."/>
            <person name="Thomas B.C."/>
            <person name="Banfield J.F."/>
        </authorList>
    </citation>
    <scope>NUCLEOTIDE SEQUENCE [LARGE SCALE GENOMIC DNA]</scope>
    <source>
        <strain evidence="2">AMDSBA3</strain>
    </source>
</reference>